<evidence type="ECO:0000256" key="5">
    <source>
        <dbReference type="SAM" id="MobiDB-lite"/>
    </source>
</evidence>
<evidence type="ECO:0000256" key="3">
    <source>
        <dbReference type="ARBA" id="ARBA00022833"/>
    </source>
</evidence>
<evidence type="ECO:0000313" key="7">
    <source>
        <dbReference type="EMBL" id="OLQ12187.1"/>
    </source>
</evidence>
<name>A0A1Q9EXL0_SYMMI</name>
<feature type="compositionally biased region" description="Pro residues" evidence="5">
    <location>
        <begin position="434"/>
        <end position="450"/>
    </location>
</feature>
<dbReference type="GO" id="GO:0008270">
    <property type="term" value="F:zinc ion binding"/>
    <property type="evidence" value="ECO:0007669"/>
    <property type="project" value="UniProtKB-KW"/>
</dbReference>
<feature type="region of interest" description="Disordered" evidence="5">
    <location>
        <begin position="93"/>
        <end position="127"/>
    </location>
</feature>
<evidence type="ECO:0000256" key="2">
    <source>
        <dbReference type="ARBA" id="ARBA00022771"/>
    </source>
</evidence>
<dbReference type="PROSITE" id="PS50089">
    <property type="entry name" value="ZF_RING_2"/>
    <property type="match status" value="1"/>
</dbReference>
<feature type="domain" description="RING-type" evidence="6">
    <location>
        <begin position="141"/>
        <end position="185"/>
    </location>
</feature>
<reference evidence="7 8" key="1">
    <citation type="submission" date="2016-02" db="EMBL/GenBank/DDBJ databases">
        <title>Genome analysis of coral dinoflagellate symbionts highlights evolutionary adaptations to a symbiotic lifestyle.</title>
        <authorList>
            <person name="Aranda M."/>
            <person name="Li Y."/>
            <person name="Liew Y.J."/>
            <person name="Baumgarten S."/>
            <person name="Simakov O."/>
            <person name="Wilson M."/>
            <person name="Piel J."/>
            <person name="Ashoor H."/>
            <person name="Bougouffa S."/>
            <person name="Bajic V.B."/>
            <person name="Ryu T."/>
            <person name="Ravasi T."/>
            <person name="Bayer T."/>
            <person name="Micklem G."/>
            <person name="Kim H."/>
            <person name="Bhak J."/>
            <person name="Lajeunesse T.C."/>
            <person name="Voolstra C.R."/>
        </authorList>
    </citation>
    <scope>NUCLEOTIDE SEQUENCE [LARGE SCALE GENOMIC DNA]</scope>
    <source>
        <strain evidence="7 8">CCMP2467</strain>
    </source>
</reference>
<dbReference type="PANTHER" id="PTHR47156">
    <property type="entry name" value="PROTEIN CBG20824"/>
    <property type="match status" value="1"/>
</dbReference>
<dbReference type="InterPro" id="IPR013083">
    <property type="entry name" value="Znf_RING/FYVE/PHD"/>
</dbReference>
<evidence type="ECO:0000313" key="8">
    <source>
        <dbReference type="Proteomes" id="UP000186817"/>
    </source>
</evidence>
<accession>A0A1Q9EXL0</accession>
<dbReference type="EMBL" id="LSRX01000047">
    <property type="protein sequence ID" value="OLQ12187.1"/>
    <property type="molecule type" value="Genomic_DNA"/>
</dbReference>
<dbReference type="Proteomes" id="UP000186817">
    <property type="component" value="Unassembled WGS sequence"/>
</dbReference>
<dbReference type="Gene3D" id="3.30.40.10">
    <property type="entry name" value="Zinc/RING finger domain, C3HC4 (zinc finger)"/>
    <property type="match status" value="1"/>
</dbReference>
<comment type="caution">
    <text evidence="7">The sequence shown here is derived from an EMBL/GenBank/DDBJ whole genome shotgun (WGS) entry which is preliminary data.</text>
</comment>
<dbReference type="PROSITE" id="PS00518">
    <property type="entry name" value="ZF_RING_1"/>
    <property type="match status" value="1"/>
</dbReference>
<keyword evidence="8" id="KW-1185">Reference proteome</keyword>
<feature type="region of interest" description="Disordered" evidence="5">
    <location>
        <begin position="210"/>
        <end position="250"/>
    </location>
</feature>
<sequence>MAASESGGVFPRKQNGEVSHWHVRFPGAALQDFVVSVGKDERELADIVATLRSLELEKQGDNAQLRRISQETLKHLRRGDRREADAGKRGNCIVVSDDTATQEGRGPATSSSAAAGESAASKAAEPSCDDEAPALKIELDCVVCFEEFNDSNRAPFLSRCGHTFCESCMKQLIGKRKTYDCPTCRQTLPSKECTKNFWIIQNLPALLQQRKSAASSSKRGPPPPTAEEAVASRRTKKPRTERRKTEAEALQAGAPVAAAVGAAAGAAAVHVDCNEVVGEIDRMTVRGGAHAVVSRILQGIFKRNGQEHHGRPVYVKENDSLSGVFVYYWDTRDGPNWSGWWFGPVVGGASYWAYHPSSSAQTPPRSGWKIAGGEVDPTVVLGPAPPRSEEAQQAHQGAGRTPPLLAPSSAPQRRPLPPPLVRRHAAPAQGAGPQPAPSAAPPRRALPPPLTRRHAAPDPAPPRPPAPPAPRQWHTAPPISPPFRSGAWRPREVSYLNGSRYWWPY</sequence>
<feature type="region of interest" description="Disordered" evidence="5">
    <location>
        <begin position="356"/>
        <end position="487"/>
    </location>
</feature>
<dbReference type="InterPro" id="IPR001841">
    <property type="entry name" value="Znf_RING"/>
</dbReference>
<keyword evidence="2 4" id="KW-0863">Zinc-finger</keyword>
<keyword evidence="1" id="KW-0479">Metal-binding</keyword>
<protein>
    <recommendedName>
        <fullName evidence="6">RING-type domain-containing protein</fullName>
    </recommendedName>
</protein>
<dbReference type="SUPFAM" id="SSF57850">
    <property type="entry name" value="RING/U-box"/>
    <property type="match status" value="1"/>
</dbReference>
<evidence type="ECO:0000259" key="6">
    <source>
        <dbReference type="PROSITE" id="PS50089"/>
    </source>
</evidence>
<organism evidence="7 8">
    <name type="scientific">Symbiodinium microadriaticum</name>
    <name type="common">Dinoflagellate</name>
    <name type="synonym">Zooxanthella microadriatica</name>
    <dbReference type="NCBI Taxonomy" id="2951"/>
    <lineage>
        <taxon>Eukaryota</taxon>
        <taxon>Sar</taxon>
        <taxon>Alveolata</taxon>
        <taxon>Dinophyceae</taxon>
        <taxon>Suessiales</taxon>
        <taxon>Symbiodiniaceae</taxon>
        <taxon>Symbiodinium</taxon>
    </lineage>
</organism>
<keyword evidence="3" id="KW-0862">Zinc</keyword>
<dbReference type="AlphaFoldDB" id="A0A1Q9EXL0"/>
<evidence type="ECO:0000256" key="1">
    <source>
        <dbReference type="ARBA" id="ARBA00022723"/>
    </source>
</evidence>
<dbReference type="Pfam" id="PF14634">
    <property type="entry name" value="zf-RING_5"/>
    <property type="match status" value="1"/>
</dbReference>
<proteinExistence type="predicted"/>
<dbReference type="OrthoDB" id="436871at2759"/>
<feature type="compositionally biased region" description="Low complexity" evidence="5">
    <location>
        <begin position="106"/>
        <end position="126"/>
    </location>
</feature>
<feature type="compositionally biased region" description="Basic residues" evidence="5">
    <location>
        <begin position="233"/>
        <end position="242"/>
    </location>
</feature>
<dbReference type="InterPro" id="IPR017907">
    <property type="entry name" value="Znf_RING_CS"/>
</dbReference>
<dbReference type="PANTHER" id="PTHR47156:SF10">
    <property type="entry name" value="E3 UBIQUITIN-PROTEIN LIGASE TRIM-21-RELATED"/>
    <property type="match status" value="1"/>
</dbReference>
<dbReference type="SMART" id="SM00184">
    <property type="entry name" value="RING"/>
    <property type="match status" value="1"/>
</dbReference>
<gene>
    <name evidence="7" type="ORF">AK812_SmicGene3873</name>
</gene>
<feature type="compositionally biased region" description="Pro residues" evidence="5">
    <location>
        <begin position="458"/>
        <end position="470"/>
    </location>
</feature>
<evidence type="ECO:0000256" key="4">
    <source>
        <dbReference type="PROSITE-ProRule" id="PRU00175"/>
    </source>
</evidence>
<dbReference type="InterPro" id="IPR052667">
    <property type="entry name" value="E3_ubiquitin-ligase_RING"/>
</dbReference>